<reference evidence="8" key="1">
    <citation type="journal article" date="2010" name="Science">
        <title>Plasticity of animal genome architecture unmasked by rapid evolution of a pelagic tunicate.</title>
        <authorList>
            <person name="Denoeud F."/>
            <person name="Henriet S."/>
            <person name="Mungpakdee S."/>
            <person name="Aury J.M."/>
            <person name="Da Silva C."/>
            <person name="Brinkmann H."/>
            <person name="Mikhaleva J."/>
            <person name="Olsen L.C."/>
            <person name="Jubin C."/>
            <person name="Canestro C."/>
            <person name="Bouquet J.M."/>
            <person name="Danks G."/>
            <person name="Poulain J."/>
            <person name="Campsteijn C."/>
            <person name="Adamski M."/>
            <person name="Cross I."/>
            <person name="Yadetie F."/>
            <person name="Muffato M."/>
            <person name="Louis A."/>
            <person name="Butcher S."/>
            <person name="Tsagkogeorga G."/>
            <person name="Konrad A."/>
            <person name="Singh S."/>
            <person name="Jensen M.F."/>
            <person name="Cong E.H."/>
            <person name="Eikeseth-Otteraa H."/>
            <person name="Noel B."/>
            <person name="Anthouard V."/>
            <person name="Porcel B.M."/>
            <person name="Kachouri-Lafond R."/>
            <person name="Nishino A."/>
            <person name="Ugolini M."/>
            <person name="Chourrout P."/>
            <person name="Nishida H."/>
            <person name="Aasland R."/>
            <person name="Huzurbazar S."/>
            <person name="Westhof E."/>
            <person name="Delsuc F."/>
            <person name="Lehrach H."/>
            <person name="Reinhardt R."/>
            <person name="Weissenbach J."/>
            <person name="Roy S.W."/>
            <person name="Artiguenave F."/>
            <person name="Postlethwait J.H."/>
            <person name="Manak J.R."/>
            <person name="Thompson E.M."/>
            <person name="Jaillon O."/>
            <person name="Du Pasquier L."/>
            <person name="Boudinot P."/>
            <person name="Liberles D.A."/>
            <person name="Volff J.N."/>
            <person name="Philippe H."/>
            <person name="Lenhard B."/>
            <person name="Roest Crollius H."/>
            <person name="Wincker P."/>
            <person name="Chourrout D."/>
        </authorList>
    </citation>
    <scope>NUCLEOTIDE SEQUENCE [LARGE SCALE GENOMIC DNA]</scope>
</reference>
<gene>
    <name evidence="8" type="ORF">GSOID_T00002230001</name>
    <name evidence="9" type="ORF">GSOID_T00021465001</name>
</gene>
<dbReference type="PROSITE" id="PS50262">
    <property type="entry name" value="G_PROTEIN_RECEP_F1_2"/>
    <property type="match status" value="1"/>
</dbReference>
<sequence>MDAEVRKRQKSSEAVTRQTRFVTGAFFLSWLPRQIIHFLSILLYRYIHGDDQRQFNDIMKKIEFFSVLIAYSNVFLVPLAFFIAIRLTKRELKETKRHHAENRQQNGYPQNGRRVSILPPQDSSVSSSRISVWKLFLVKNIGTTERVDSTLERLIPSGQTKNF</sequence>
<dbReference type="Gene3D" id="1.20.1070.10">
    <property type="entry name" value="Rhodopsin 7-helix transmembrane proteins"/>
    <property type="match status" value="1"/>
</dbReference>
<evidence type="ECO:0000256" key="3">
    <source>
        <dbReference type="ARBA" id="ARBA00022989"/>
    </source>
</evidence>
<feature type="transmembrane region" description="Helical" evidence="6">
    <location>
        <begin position="21"/>
        <end position="44"/>
    </location>
</feature>
<dbReference type="SUPFAM" id="SSF81321">
    <property type="entry name" value="Family A G protein-coupled receptor-like"/>
    <property type="match status" value="1"/>
</dbReference>
<evidence type="ECO:0000256" key="6">
    <source>
        <dbReference type="SAM" id="Phobius"/>
    </source>
</evidence>
<accession>E4X506</accession>
<dbReference type="InterPro" id="IPR017452">
    <property type="entry name" value="GPCR_Rhodpsn_7TM"/>
</dbReference>
<dbReference type="GO" id="GO:0016020">
    <property type="term" value="C:membrane"/>
    <property type="evidence" value="ECO:0007669"/>
    <property type="project" value="UniProtKB-SubCell"/>
</dbReference>
<dbReference type="InParanoid" id="E4X506"/>
<organism evidence="8">
    <name type="scientific">Oikopleura dioica</name>
    <name type="common">Tunicate</name>
    <dbReference type="NCBI Taxonomy" id="34765"/>
    <lineage>
        <taxon>Eukaryota</taxon>
        <taxon>Metazoa</taxon>
        <taxon>Chordata</taxon>
        <taxon>Tunicata</taxon>
        <taxon>Appendicularia</taxon>
        <taxon>Copelata</taxon>
        <taxon>Oikopleuridae</taxon>
        <taxon>Oikopleura</taxon>
    </lineage>
</organism>
<keyword evidence="3 6" id="KW-1133">Transmembrane helix</keyword>
<proteinExistence type="predicted"/>
<keyword evidence="4 6" id="KW-0472">Membrane</keyword>
<evidence type="ECO:0000256" key="2">
    <source>
        <dbReference type="ARBA" id="ARBA00022692"/>
    </source>
</evidence>
<comment type="subcellular location">
    <subcellularLocation>
        <location evidence="1">Membrane</location>
    </subcellularLocation>
</comment>
<feature type="region of interest" description="Disordered" evidence="5">
    <location>
        <begin position="96"/>
        <end position="123"/>
    </location>
</feature>
<dbReference type="Proteomes" id="UP000011014">
    <property type="component" value="Unassembled WGS sequence"/>
</dbReference>
<keyword evidence="10" id="KW-1185">Reference proteome</keyword>
<keyword evidence="2 6" id="KW-0812">Transmembrane</keyword>
<evidence type="ECO:0000313" key="10">
    <source>
        <dbReference type="Proteomes" id="UP000001307"/>
    </source>
</evidence>
<dbReference type="AlphaFoldDB" id="E4X506"/>
<evidence type="ECO:0000256" key="4">
    <source>
        <dbReference type="ARBA" id="ARBA00023136"/>
    </source>
</evidence>
<protein>
    <recommendedName>
        <fullName evidence="7">G-protein coupled receptors family 1 profile domain-containing protein</fullName>
    </recommendedName>
</protein>
<evidence type="ECO:0000259" key="7">
    <source>
        <dbReference type="PROSITE" id="PS50262"/>
    </source>
</evidence>
<dbReference type="EMBL" id="FN653025">
    <property type="protein sequence ID" value="CBY18375.1"/>
    <property type="molecule type" value="Genomic_DNA"/>
</dbReference>
<name>E4X506_OIKDI</name>
<dbReference type="EMBL" id="FN654426">
    <property type="protein sequence ID" value="CBY33543.1"/>
    <property type="molecule type" value="Genomic_DNA"/>
</dbReference>
<dbReference type="Proteomes" id="UP000001307">
    <property type="component" value="Unassembled WGS sequence"/>
</dbReference>
<evidence type="ECO:0000313" key="9">
    <source>
        <dbReference type="EMBL" id="CBY33543.1"/>
    </source>
</evidence>
<feature type="domain" description="G-protein coupled receptors family 1 profile" evidence="7">
    <location>
        <begin position="1"/>
        <end position="81"/>
    </location>
</feature>
<evidence type="ECO:0000313" key="8">
    <source>
        <dbReference type="EMBL" id="CBY18375.1"/>
    </source>
</evidence>
<evidence type="ECO:0000256" key="5">
    <source>
        <dbReference type="SAM" id="MobiDB-lite"/>
    </source>
</evidence>
<feature type="transmembrane region" description="Helical" evidence="6">
    <location>
        <begin position="64"/>
        <end position="87"/>
    </location>
</feature>
<evidence type="ECO:0000256" key="1">
    <source>
        <dbReference type="ARBA" id="ARBA00004370"/>
    </source>
</evidence>